<protein>
    <recommendedName>
        <fullName evidence="5">RRM domain-containing protein</fullName>
    </recommendedName>
</protein>
<feature type="region of interest" description="Disordered" evidence="4">
    <location>
        <begin position="201"/>
        <end position="265"/>
    </location>
</feature>
<dbReference type="PANTHER" id="PTHR45735">
    <property type="entry name" value="CLEAVAGE STIMULATION FACTOR SUBUNIT 2"/>
    <property type="match status" value="1"/>
</dbReference>
<evidence type="ECO:0000256" key="4">
    <source>
        <dbReference type="SAM" id="MobiDB-lite"/>
    </source>
</evidence>
<evidence type="ECO:0000256" key="3">
    <source>
        <dbReference type="PROSITE-ProRule" id="PRU00176"/>
    </source>
</evidence>
<accession>A0ABR4BCD3</accession>
<dbReference type="EMBL" id="JBHFEH010000011">
    <property type="protein sequence ID" value="KAL2055405.1"/>
    <property type="molecule type" value="Genomic_DNA"/>
</dbReference>
<dbReference type="Proteomes" id="UP001590951">
    <property type="component" value="Unassembled WGS sequence"/>
</dbReference>
<dbReference type="CDD" id="cd12398">
    <property type="entry name" value="RRM_CSTF2_RNA15_like"/>
    <property type="match status" value="1"/>
</dbReference>
<dbReference type="Pfam" id="PF14304">
    <property type="entry name" value="CSTF_C"/>
    <property type="match status" value="1"/>
</dbReference>
<dbReference type="PANTHER" id="PTHR45735:SF2">
    <property type="entry name" value="CLEAVAGE STIMULATION FACTOR SUBUNIT 2"/>
    <property type="match status" value="1"/>
</dbReference>
<comment type="caution">
    <text evidence="6">The sequence shown here is derived from an EMBL/GenBank/DDBJ whole genome shotgun (WGS) entry which is preliminary data.</text>
</comment>
<dbReference type="SMART" id="SM00360">
    <property type="entry name" value="RRM"/>
    <property type="match status" value="1"/>
</dbReference>
<dbReference type="Pfam" id="PF00076">
    <property type="entry name" value="RRM_1"/>
    <property type="match status" value="1"/>
</dbReference>
<feature type="compositionally biased region" description="Low complexity" evidence="4">
    <location>
        <begin position="99"/>
        <end position="108"/>
    </location>
</feature>
<organism evidence="6 7">
    <name type="scientific">Lepraria finkii</name>
    <dbReference type="NCBI Taxonomy" id="1340010"/>
    <lineage>
        <taxon>Eukaryota</taxon>
        <taxon>Fungi</taxon>
        <taxon>Dikarya</taxon>
        <taxon>Ascomycota</taxon>
        <taxon>Pezizomycotina</taxon>
        <taxon>Lecanoromycetes</taxon>
        <taxon>OSLEUM clade</taxon>
        <taxon>Lecanoromycetidae</taxon>
        <taxon>Lecanorales</taxon>
        <taxon>Lecanorineae</taxon>
        <taxon>Stereocaulaceae</taxon>
        <taxon>Lepraria</taxon>
    </lineage>
</organism>
<dbReference type="InterPro" id="IPR035979">
    <property type="entry name" value="RBD_domain_sf"/>
</dbReference>
<dbReference type="Gene3D" id="3.30.70.330">
    <property type="match status" value="1"/>
</dbReference>
<dbReference type="Gene3D" id="1.25.40.630">
    <property type="match status" value="1"/>
</dbReference>
<dbReference type="SUPFAM" id="SSF54928">
    <property type="entry name" value="RNA-binding domain, RBD"/>
    <property type="match status" value="1"/>
</dbReference>
<dbReference type="InterPro" id="IPR012677">
    <property type="entry name" value="Nucleotide-bd_a/b_plait_sf"/>
</dbReference>
<dbReference type="InterPro" id="IPR025742">
    <property type="entry name" value="CSTF2_hinge"/>
</dbReference>
<evidence type="ECO:0000256" key="1">
    <source>
        <dbReference type="ARBA" id="ARBA00004123"/>
    </source>
</evidence>
<dbReference type="Gene3D" id="1.10.20.70">
    <property type="entry name" value="Transcription termination and cleavage factor, C-terminal domain"/>
    <property type="match status" value="1"/>
</dbReference>
<proteinExistence type="predicted"/>
<evidence type="ECO:0000256" key="2">
    <source>
        <dbReference type="ARBA" id="ARBA00023242"/>
    </source>
</evidence>
<dbReference type="InterPro" id="IPR026896">
    <property type="entry name" value="CSTF_C"/>
</dbReference>
<evidence type="ECO:0000313" key="6">
    <source>
        <dbReference type="EMBL" id="KAL2055405.1"/>
    </source>
</evidence>
<keyword evidence="3" id="KW-0694">RNA-binding</keyword>
<feature type="region of interest" description="Disordered" evidence="4">
    <location>
        <begin position="84"/>
        <end position="131"/>
    </location>
</feature>
<dbReference type="InterPro" id="IPR000504">
    <property type="entry name" value="RRM_dom"/>
</dbReference>
<feature type="domain" description="RRM" evidence="5">
    <location>
        <begin position="7"/>
        <end position="85"/>
    </location>
</feature>
<name>A0ABR4BCD3_9LECA</name>
<dbReference type="InterPro" id="IPR038192">
    <property type="entry name" value="CSTF_C_sf"/>
</dbReference>
<keyword evidence="2" id="KW-0539">Nucleus</keyword>
<evidence type="ECO:0000259" key="5">
    <source>
        <dbReference type="PROSITE" id="PS50102"/>
    </source>
</evidence>
<sequence>MSDKAGRVVFIGNIPYGLTEEQIIHIFSTAGQVLNFRLVYDNETGRPKGFGFAEFIDTDSASSAVRNLNNYEIMGRELRVDFSHVGGKDDAAPTGYNAQQQPSSQPPNGYQPPPVGGLPPLPPGTDLPPNITCPDAISKTLSTLPPAQLLDILSQMKGLVMGDPAKATELLKQAPQLSYAIFQALLLMGLVDTSVLGSVVEQAQQPTQPPSQAVPPRPAPPPQPYAPYPQPGQMHVPTPPVHNQPYQPPPVQPPPPQQGQNPEDLIKQVMALSPQQIDALPPADRAQVMALRQQLRGY</sequence>
<dbReference type="Pfam" id="PF14327">
    <property type="entry name" value="CSTF2_hinge"/>
    <property type="match status" value="1"/>
</dbReference>
<comment type="subcellular location">
    <subcellularLocation>
        <location evidence="1">Nucleus</location>
    </subcellularLocation>
</comment>
<gene>
    <name evidence="6" type="ORF">ABVK25_004213</name>
</gene>
<dbReference type="PROSITE" id="PS50102">
    <property type="entry name" value="RRM"/>
    <property type="match status" value="1"/>
</dbReference>
<feature type="compositionally biased region" description="Pro residues" evidence="4">
    <location>
        <begin position="237"/>
        <end position="257"/>
    </location>
</feature>
<reference evidence="6 7" key="1">
    <citation type="submission" date="2024-09" db="EMBL/GenBank/DDBJ databases">
        <title>Rethinking Asexuality: The Enigmatic Case of Functional Sexual Genes in Lepraria (Stereocaulaceae).</title>
        <authorList>
            <person name="Doellman M."/>
            <person name="Sun Y."/>
            <person name="Barcenas-Pena A."/>
            <person name="Lumbsch H.T."/>
            <person name="Grewe F."/>
        </authorList>
    </citation>
    <scope>NUCLEOTIDE SEQUENCE [LARGE SCALE GENOMIC DNA]</scope>
    <source>
        <strain evidence="6 7">Grewe 0041</strain>
    </source>
</reference>
<feature type="compositionally biased region" description="Pro residues" evidence="4">
    <location>
        <begin position="109"/>
        <end position="126"/>
    </location>
</feature>
<feature type="compositionally biased region" description="Pro residues" evidence="4">
    <location>
        <begin position="207"/>
        <end position="230"/>
    </location>
</feature>
<evidence type="ECO:0000313" key="7">
    <source>
        <dbReference type="Proteomes" id="UP001590951"/>
    </source>
</evidence>
<keyword evidence="7" id="KW-1185">Reference proteome</keyword>